<dbReference type="Proteomes" id="UP000823928">
    <property type="component" value="Unassembled WGS sequence"/>
</dbReference>
<proteinExistence type="predicted"/>
<evidence type="ECO:0000313" key="1">
    <source>
        <dbReference type="EMBL" id="HIS36627.1"/>
    </source>
</evidence>
<dbReference type="EMBL" id="DVIU01000165">
    <property type="protein sequence ID" value="HIS36627.1"/>
    <property type="molecule type" value="Genomic_DNA"/>
</dbReference>
<name>A0A9D1F049_9BACT</name>
<dbReference type="AlphaFoldDB" id="A0A9D1F049"/>
<reference evidence="1" key="1">
    <citation type="submission" date="2020-10" db="EMBL/GenBank/DDBJ databases">
        <authorList>
            <person name="Gilroy R."/>
        </authorList>
    </citation>
    <scope>NUCLEOTIDE SEQUENCE</scope>
    <source>
        <strain evidence="1">6276</strain>
    </source>
</reference>
<organism evidence="1 2">
    <name type="scientific">Candidatus Scatousia excrementigallinarum</name>
    <dbReference type="NCBI Taxonomy" id="2840935"/>
    <lineage>
        <taxon>Bacteria</taxon>
        <taxon>Candidatus Scatousia</taxon>
    </lineage>
</organism>
<gene>
    <name evidence="1" type="ORF">IAC10_08370</name>
</gene>
<sequence length="383" mass="44962">MLERERLAVAYSLLKYKEELQDLYEILEPYRKSDCCNFISHMHLGDSFYRAAMKNDLEEKYGKIHYIINPSAEAVMPLFNITNYSVFDFNKYIEQKLKKYFNDDIIFAYTKHLLIQKMFSAIPRVGSFFVIDFDTPYFHKFAEILNKDGNNYSVMEYNYACAGILKIKKININDIHYPDITKNCKDKIEQYGKLEKSILLLPEASSDVLLDKRIWNNIASELQQLGYIVFENVINYNNHIDGAINLELDVNELIQLGINCHSVISYRSGLCDILAGKRSNLYVLSREQRNMDFKRTFSFKDNFEFGSSGAPVEIFLSNRQKPKLIFEGHNLLKNVNKKYLPKNILKRNLMEKILQTIFSAKNQNEHKIIIIFGIKLKIRRRKD</sequence>
<evidence type="ECO:0000313" key="2">
    <source>
        <dbReference type="Proteomes" id="UP000823928"/>
    </source>
</evidence>
<reference evidence="1" key="2">
    <citation type="journal article" date="2021" name="PeerJ">
        <title>Extensive microbial diversity within the chicken gut microbiome revealed by metagenomics and culture.</title>
        <authorList>
            <person name="Gilroy R."/>
            <person name="Ravi A."/>
            <person name="Getino M."/>
            <person name="Pursley I."/>
            <person name="Horton D.L."/>
            <person name="Alikhan N.F."/>
            <person name="Baker D."/>
            <person name="Gharbi K."/>
            <person name="Hall N."/>
            <person name="Watson M."/>
            <person name="Adriaenssens E.M."/>
            <person name="Foster-Nyarko E."/>
            <person name="Jarju S."/>
            <person name="Secka A."/>
            <person name="Antonio M."/>
            <person name="Oren A."/>
            <person name="Chaudhuri R.R."/>
            <person name="La Ragione R."/>
            <person name="Hildebrand F."/>
            <person name="Pallen M.J."/>
        </authorList>
    </citation>
    <scope>NUCLEOTIDE SEQUENCE</scope>
    <source>
        <strain evidence="1">6276</strain>
    </source>
</reference>
<protein>
    <submittedName>
        <fullName evidence="1">Uncharacterized protein</fullName>
    </submittedName>
</protein>
<accession>A0A9D1F049</accession>
<comment type="caution">
    <text evidence="1">The sequence shown here is derived from an EMBL/GenBank/DDBJ whole genome shotgun (WGS) entry which is preliminary data.</text>
</comment>